<evidence type="ECO:0000256" key="7">
    <source>
        <dbReference type="ARBA" id="ARBA00022963"/>
    </source>
</evidence>
<feature type="compositionally biased region" description="Basic and acidic residues" evidence="12">
    <location>
        <begin position="106"/>
        <end position="129"/>
    </location>
</feature>
<feature type="domain" description="C2" evidence="13">
    <location>
        <begin position="318"/>
        <end position="447"/>
    </location>
</feature>
<evidence type="ECO:0000256" key="4">
    <source>
        <dbReference type="ARBA" id="ARBA00012368"/>
    </source>
</evidence>
<reference evidence="15 16" key="1">
    <citation type="journal article" date="2018" name="PLoS Genet.">
        <title>Population sequencing reveals clonal diversity and ancestral inbreeding in the grapevine cultivar Chardonnay.</title>
        <authorList>
            <person name="Roach M.J."/>
            <person name="Johnson D.L."/>
            <person name="Bohlmann J."/>
            <person name="van Vuuren H.J."/>
            <person name="Jones S.J."/>
            <person name="Pretorius I.S."/>
            <person name="Schmidt S.A."/>
            <person name="Borneman A.R."/>
        </authorList>
    </citation>
    <scope>NUCLEOTIDE SEQUENCE [LARGE SCALE GENOMIC DNA]</scope>
    <source>
        <strain evidence="16">cv. Chardonnay</strain>
        <tissue evidence="15">Leaf</tissue>
    </source>
</reference>
<evidence type="ECO:0000259" key="13">
    <source>
        <dbReference type="PROSITE" id="PS50004"/>
    </source>
</evidence>
<feature type="compositionally biased region" description="Acidic residues" evidence="12">
    <location>
        <begin position="138"/>
        <end position="148"/>
    </location>
</feature>
<evidence type="ECO:0000256" key="10">
    <source>
        <dbReference type="ARBA" id="ARBA00023224"/>
    </source>
</evidence>
<dbReference type="InterPro" id="IPR001711">
    <property type="entry name" value="PLipase_C_Pinositol-sp_Y"/>
</dbReference>
<dbReference type="SMART" id="SM00149">
    <property type="entry name" value="PLCYc"/>
    <property type="match status" value="1"/>
</dbReference>
<dbReference type="Pfam" id="PF00387">
    <property type="entry name" value="PI-PLC-Y"/>
    <property type="match status" value="1"/>
</dbReference>
<dbReference type="CDD" id="cd00275">
    <property type="entry name" value="C2_PLC_like"/>
    <property type="match status" value="1"/>
</dbReference>
<dbReference type="GO" id="GO:0005886">
    <property type="term" value="C:plasma membrane"/>
    <property type="evidence" value="ECO:0007669"/>
    <property type="project" value="UniProtKB-SubCell"/>
</dbReference>
<dbReference type="PROSITE" id="PS50007">
    <property type="entry name" value="PIPLC_X_DOMAIN"/>
    <property type="match status" value="1"/>
</dbReference>
<dbReference type="SMART" id="SM00148">
    <property type="entry name" value="PLCXc"/>
    <property type="match status" value="1"/>
</dbReference>
<dbReference type="GO" id="GO:0004435">
    <property type="term" value="F:phosphatidylinositol-4,5-bisphosphate phospholipase C activity"/>
    <property type="evidence" value="ECO:0007669"/>
    <property type="project" value="UniProtKB-EC"/>
</dbReference>
<dbReference type="Gene3D" id="2.60.40.150">
    <property type="entry name" value="C2 domain"/>
    <property type="match status" value="1"/>
</dbReference>
<comment type="cofactor">
    <cofactor evidence="2">
        <name>Ca(2+)</name>
        <dbReference type="ChEBI" id="CHEBI:29108"/>
    </cofactor>
</comment>
<dbReference type="SMART" id="SM00239">
    <property type="entry name" value="C2"/>
    <property type="match status" value="1"/>
</dbReference>
<evidence type="ECO:0000256" key="5">
    <source>
        <dbReference type="ARBA" id="ARBA00022475"/>
    </source>
</evidence>
<proteinExistence type="predicted"/>
<protein>
    <recommendedName>
        <fullName evidence="4 11">Phosphoinositide phospholipase C</fullName>
        <ecNumber evidence="4 11">3.1.4.11</ecNumber>
    </recommendedName>
</protein>
<dbReference type="Pfam" id="PF00168">
    <property type="entry name" value="C2"/>
    <property type="match status" value="1"/>
</dbReference>
<dbReference type="SUPFAM" id="SSF51695">
    <property type="entry name" value="PLC-like phosphodiesterases"/>
    <property type="match status" value="2"/>
</dbReference>
<dbReference type="GO" id="GO:0006950">
    <property type="term" value="P:response to stress"/>
    <property type="evidence" value="ECO:0007669"/>
    <property type="project" value="UniProtKB-ARBA"/>
</dbReference>
<comment type="caution">
    <text evidence="15">The sequence shown here is derived from an EMBL/GenBank/DDBJ whole genome shotgun (WGS) entry which is preliminary data.</text>
</comment>
<dbReference type="Pfam" id="PF00388">
    <property type="entry name" value="PI-PLC-X"/>
    <property type="match status" value="1"/>
</dbReference>
<organism evidence="15 16">
    <name type="scientific">Vitis vinifera</name>
    <name type="common">Grape</name>
    <dbReference type="NCBI Taxonomy" id="29760"/>
    <lineage>
        <taxon>Eukaryota</taxon>
        <taxon>Viridiplantae</taxon>
        <taxon>Streptophyta</taxon>
        <taxon>Embryophyta</taxon>
        <taxon>Tracheophyta</taxon>
        <taxon>Spermatophyta</taxon>
        <taxon>Magnoliopsida</taxon>
        <taxon>eudicotyledons</taxon>
        <taxon>Gunneridae</taxon>
        <taxon>Pentapetalae</taxon>
        <taxon>rosids</taxon>
        <taxon>Vitales</taxon>
        <taxon>Vitaceae</taxon>
        <taxon>Viteae</taxon>
        <taxon>Vitis</taxon>
    </lineage>
</organism>
<dbReference type="EC" id="3.1.4.11" evidence="4 11"/>
<dbReference type="AlphaFoldDB" id="A0A438G1V5"/>
<dbReference type="InterPro" id="IPR017946">
    <property type="entry name" value="PLC-like_Pdiesterase_TIM-brl"/>
</dbReference>
<evidence type="ECO:0000256" key="2">
    <source>
        <dbReference type="ARBA" id="ARBA00001913"/>
    </source>
</evidence>
<keyword evidence="5" id="KW-1003">Cell membrane</keyword>
<accession>A0A438G1V5</accession>
<evidence type="ECO:0000256" key="6">
    <source>
        <dbReference type="ARBA" id="ARBA00022801"/>
    </source>
</evidence>
<comment type="subcellular location">
    <subcellularLocation>
        <location evidence="3">Cell membrane</location>
        <topology evidence="3">Peripheral membrane protein</topology>
    </subcellularLocation>
</comment>
<keyword evidence="8 11" id="KW-0443">Lipid metabolism</keyword>
<sequence>MIGKCRTATSPVELIKCLRAIKENAFYASEYPVIITFEDHLTRNLQEKVAKMVTETFGDMLFRPESEYLPEFPSPESLKKKIVISTKPPKEYLDIESNTKGAGTKKMKDSAEEQPRTKEKHSSRDKIEIEGTVNEAKLEEEEELHQDEDLQNAVPDYRRLIAIHAGKLKGGLESWLSIDPYRVRRLSLSEQELENAVKTHGTEIVRFTQRNLLRIYPKGTRIDSSNYNPLLGGCMELKWLHLICRLDFVPCTSISDNNRSKGTVIEVRAIEQEGNLDFLFIFPISCLQGHGKPLQIMQGMFRANGGCGYVKKPDFLLEVGANNEVFDPSAPFPVIKVLKVTVYMGEGWHLDFRHTHFDLYSPPDFFVKVGIVGAPADTRTKETKPIEDDWTPSWNDTFEFPLTVPELAILRVEVREYDTSGKSEFAGQTCLPIAELRSGIRAVPLHNRKGEKYKSVKLLMCFKFEDTNLSNEFSL</sequence>
<dbReference type="Gene3D" id="3.20.20.190">
    <property type="entry name" value="Phosphatidylinositol (PI) phosphodiesterase"/>
    <property type="match status" value="1"/>
</dbReference>
<dbReference type="PANTHER" id="PTHR10336:SF105">
    <property type="entry name" value="PHOSPHOINOSITIDE PHOSPHOLIPASE C 1"/>
    <property type="match status" value="1"/>
</dbReference>
<dbReference type="EMBL" id="QGNW01000683">
    <property type="protein sequence ID" value="RVW66199.1"/>
    <property type="molecule type" value="Genomic_DNA"/>
</dbReference>
<dbReference type="InterPro" id="IPR000909">
    <property type="entry name" value="PLipase_C_PInositol-sp_X_dom"/>
</dbReference>
<dbReference type="GO" id="GO:0035556">
    <property type="term" value="P:intracellular signal transduction"/>
    <property type="evidence" value="ECO:0007669"/>
    <property type="project" value="InterPro"/>
</dbReference>
<evidence type="ECO:0000313" key="16">
    <source>
        <dbReference type="Proteomes" id="UP000288805"/>
    </source>
</evidence>
<dbReference type="Proteomes" id="UP000288805">
    <property type="component" value="Unassembled WGS sequence"/>
</dbReference>
<dbReference type="InterPro" id="IPR035892">
    <property type="entry name" value="C2_domain_sf"/>
</dbReference>
<evidence type="ECO:0000256" key="9">
    <source>
        <dbReference type="ARBA" id="ARBA00023136"/>
    </source>
</evidence>
<dbReference type="InterPro" id="IPR001192">
    <property type="entry name" value="PI-PLC_fam"/>
</dbReference>
<dbReference type="PROSITE" id="PS50008">
    <property type="entry name" value="PIPLC_Y_DOMAIN"/>
    <property type="match status" value="1"/>
</dbReference>
<dbReference type="SUPFAM" id="SSF49562">
    <property type="entry name" value="C2 domain (Calcium/lipid-binding domain, CaLB)"/>
    <property type="match status" value="1"/>
</dbReference>
<dbReference type="PROSITE" id="PS50004">
    <property type="entry name" value="C2"/>
    <property type="match status" value="1"/>
</dbReference>
<dbReference type="PRINTS" id="PR00390">
    <property type="entry name" value="PHPHLIPASEC"/>
</dbReference>
<feature type="region of interest" description="Disordered" evidence="12">
    <location>
        <begin position="93"/>
        <end position="148"/>
    </location>
</feature>
<dbReference type="PANTHER" id="PTHR10336">
    <property type="entry name" value="PHOSPHOINOSITIDE-SPECIFIC PHOSPHOLIPASE C FAMILY PROTEIN"/>
    <property type="match status" value="1"/>
</dbReference>
<evidence type="ECO:0000256" key="3">
    <source>
        <dbReference type="ARBA" id="ARBA00004202"/>
    </source>
</evidence>
<keyword evidence="7 11" id="KW-0442">Lipid degradation</keyword>
<evidence type="ECO:0000259" key="14">
    <source>
        <dbReference type="PROSITE" id="PS50008"/>
    </source>
</evidence>
<keyword evidence="9" id="KW-0472">Membrane</keyword>
<dbReference type="InterPro" id="IPR000008">
    <property type="entry name" value="C2_dom"/>
</dbReference>
<feature type="domain" description="PI-PLC Y-box" evidence="14">
    <location>
        <begin position="187"/>
        <end position="316"/>
    </location>
</feature>
<comment type="catalytic activity">
    <reaction evidence="1 11">
        <text>a 1,2-diacyl-sn-glycero-3-phospho-(1D-myo-inositol-4,5-bisphosphate) + H2O = 1D-myo-inositol 1,4,5-trisphosphate + a 1,2-diacyl-sn-glycerol + H(+)</text>
        <dbReference type="Rhea" id="RHEA:33179"/>
        <dbReference type="ChEBI" id="CHEBI:15377"/>
        <dbReference type="ChEBI" id="CHEBI:15378"/>
        <dbReference type="ChEBI" id="CHEBI:17815"/>
        <dbReference type="ChEBI" id="CHEBI:58456"/>
        <dbReference type="ChEBI" id="CHEBI:203600"/>
        <dbReference type="EC" id="3.1.4.11"/>
    </reaction>
</comment>
<dbReference type="FunFam" id="2.60.40.150:FF:000060">
    <property type="entry name" value="Phosphoinositide phospholipase C"/>
    <property type="match status" value="1"/>
</dbReference>
<keyword evidence="6 11" id="KW-0378">Hydrolase</keyword>
<keyword evidence="10" id="KW-0807">Transducer</keyword>
<name>A0A438G1V5_VITVI</name>
<evidence type="ECO:0000313" key="15">
    <source>
        <dbReference type="EMBL" id="RVW66199.1"/>
    </source>
</evidence>
<dbReference type="GO" id="GO:0016042">
    <property type="term" value="P:lipid catabolic process"/>
    <property type="evidence" value="ECO:0007669"/>
    <property type="project" value="UniProtKB-KW"/>
</dbReference>
<evidence type="ECO:0000256" key="12">
    <source>
        <dbReference type="SAM" id="MobiDB-lite"/>
    </source>
</evidence>
<evidence type="ECO:0000256" key="1">
    <source>
        <dbReference type="ARBA" id="ARBA00001195"/>
    </source>
</evidence>
<evidence type="ECO:0000256" key="11">
    <source>
        <dbReference type="RuleBase" id="RU361133"/>
    </source>
</evidence>
<evidence type="ECO:0000256" key="8">
    <source>
        <dbReference type="ARBA" id="ARBA00023098"/>
    </source>
</evidence>
<gene>
    <name evidence="15" type="primary">PLC2_0</name>
    <name evidence="15" type="ORF">CK203_047387</name>
</gene>